<proteinExistence type="predicted"/>
<protein>
    <submittedName>
        <fullName evidence="2">Uncharacterized protein</fullName>
    </submittedName>
</protein>
<dbReference type="Proteomes" id="UP000606600">
    <property type="component" value="Unassembled WGS sequence"/>
</dbReference>
<feature type="transmembrane region" description="Helical" evidence="1">
    <location>
        <begin position="6"/>
        <end position="24"/>
    </location>
</feature>
<keyword evidence="3" id="KW-1185">Reference proteome</keyword>
<dbReference type="RefSeq" id="WP_191188588.1">
    <property type="nucleotide sequence ID" value="NZ_JACWMY010000004.1"/>
</dbReference>
<evidence type="ECO:0000256" key="1">
    <source>
        <dbReference type="SAM" id="Phobius"/>
    </source>
</evidence>
<name>A0ABR7WNM5_9SPHI</name>
<keyword evidence="1" id="KW-0472">Membrane</keyword>
<dbReference type="EMBL" id="JACWMY010000004">
    <property type="protein sequence ID" value="MBD1363914.1"/>
    <property type="molecule type" value="Genomic_DNA"/>
</dbReference>
<gene>
    <name evidence="2" type="ORF">IDJ77_08850</name>
</gene>
<keyword evidence="1" id="KW-0812">Transmembrane</keyword>
<reference evidence="2 3" key="1">
    <citation type="submission" date="2020-09" db="EMBL/GenBank/DDBJ databases">
        <title>Novel species of Mucilaginibacter isolated from a glacier on the Tibetan Plateau.</title>
        <authorList>
            <person name="Liu Q."/>
            <person name="Xin Y.-H."/>
        </authorList>
    </citation>
    <scope>NUCLEOTIDE SEQUENCE [LARGE SCALE GENOMIC DNA]</scope>
    <source>
        <strain evidence="2 3">ZT4R22</strain>
    </source>
</reference>
<evidence type="ECO:0000313" key="2">
    <source>
        <dbReference type="EMBL" id="MBD1363914.1"/>
    </source>
</evidence>
<sequence length="212" mass="24559">MKEGYWLFGTLLLFHLGRVIYAYYYKWQYKQADVEIADFNYEAYLNIREQTFAVTPTDLGLVFPDDTETAFGIIMETHTGDAIESVAAFSTGEVWLYKSKNPRKYVLGEENEGLKTAALAAIAAAQYHYARMRRNNKDEFLPGHIKFHILTNQDVYSAVDPINVIVNYSSEWEELFEMGFVIIDEWNKATKGIPVKRVYPKFKIKRTRPANL</sequence>
<keyword evidence="1" id="KW-1133">Transmembrane helix</keyword>
<comment type="caution">
    <text evidence="2">The sequence shown here is derived from an EMBL/GenBank/DDBJ whole genome shotgun (WGS) entry which is preliminary data.</text>
</comment>
<organism evidence="2 3">
    <name type="scientific">Mucilaginibacter pankratovii</name>
    <dbReference type="NCBI Taxonomy" id="2772110"/>
    <lineage>
        <taxon>Bacteria</taxon>
        <taxon>Pseudomonadati</taxon>
        <taxon>Bacteroidota</taxon>
        <taxon>Sphingobacteriia</taxon>
        <taxon>Sphingobacteriales</taxon>
        <taxon>Sphingobacteriaceae</taxon>
        <taxon>Mucilaginibacter</taxon>
    </lineage>
</organism>
<evidence type="ECO:0000313" key="3">
    <source>
        <dbReference type="Proteomes" id="UP000606600"/>
    </source>
</evidence>
<accession>A0ABR7WNM5</accession>